<sequence>MSSGSQPFESNCFEKKKLKKKQNELFFVWPPPRFLEDLVPASSSSRLNNNLIYRMIKKKKESGSFPVYNVTETNPGNDNEKVLFEGKLLSVFRNSI</sequence>
<evidence type="ECO:0000313" key="1">
    <source>
        <dbReference type="Proteomes" id="UP000095282"/>
    </source>
</evidence>
<keyword evidence="1" id="KW-1185">Reference proteome</keyword>
<name>A0A1I7UM36_9PELO</name>
<accession>A0A1I7UM36</accession>
<dbReference type="Proteomes" id="UP000095282">
    <property type="component" value="Unplaced"/>
</dbReference>
<reference evidence="2" key="1">
    <citation type="submission" date="2016-11" db="UniProtKB">
        <authorList>
            <consortium name="WormBaseParasite"/>
        </authorList>
    </citation>
    <scope>IDENTIFICATION</scope>
</reference>
<dbReference type="AlphaFoldDB" id="A0A1I7UM36"/>
<organism evidence="1 2">
    <name type="scientific">Caenorhabditis tropicalis</name>
    <dbReference type="NCBI Taxonomy" id="1561998"/>
    <lineage>
        <taxon>Eukaryota</taxon>
        <taxon>Metazoa</taxon>
        <taxon>Ecdysozoa</taxon>
        <taxon>Nematoda</taxon>
        <taxon>Chromadorea</taxon>
        <taxon>Rhabditida</taxon>
        <taxon>Rhabditina</taxon>
        <taxon>Rhabditomorpha</taxon>
        <taxon>Rhabditoidea</taxon>
        <taxon>Rhabditidae</taxon>
        <taxon>Peloderinae</taxon>
        <taxon>Caenorhabditis</taxon>
    </lineage>
</organism>
<protein>
    <submittedName>
        <fullName evidence="2">Uncharacterized protein</fullName>
    </submittedName>
</protein>
<evidence type="ECO:0000313" key="2">
    <source>
        <dbReference type="WBParaSite" id="Csp11.Scaffold630.g17332.t1"/>
    </source>
</evidence>
<dbReference type="WBParaSite" id="Csp11.Scaffold630.g17332.t1">
    <property type="protein sequence ID" value="Csp11.Scaffold630.g17332.t1"/>
    <property type="gene ID" value="Csp11.Scaffold630.g17332"/>
</dbReference>
<proteinExistence type="predicted"/>